<dbReference type="Pfam" id="PF12698">
    <property type="entry name" value="ABC2_membrane_3"/>
    <property type="match status" value="1"/>
</dbReference>
<feature type="transmembrane region" description="Helical" evidence="5">
    <location>
        <begin position="497"/>
        <end position="516"/>
    </location>
</feature>
<feature type="transmembrane region" description="Helical" evidence="5">
    <location>
        <begin position="614"/>
        <end position="636"/>
    </location>
</feature>
<dbReference type="PANTHER" id="PTHR43077">
    <property type="entry name" value="TRANSPORT PERMEASE YVFS-RELATED"/>
    <property type="match status" value="1"/>
</dbReference>
<dbReference type="InterPro" id="IPR051328">
    <property type="entry name" value="T7SS_ABC-Transporter"/>
</dbReference>
<feature type="transmembrane region" description="Helical" evidence="5">
    <location>
        <begin position="522"/>
        <end position="544"/>
    </location>
</feature>
<dbReference type="Proteomes" id="UP000272015">
    <property type="component" value="Unassembled WGS sequence"/>
</dbReference>
<gene>
    <name evidence="7" type="ORF">D6T64_21845</name>
</gene>
<dbReference type="InterPro" id="IPR017501">
    <property type="entry name" value="Phage_infect_YhgE_C"/>
</dbReference>
<feature type="transmembrane region" description="Helical" evidence="5">
    <location>
        <begin position="30"/>
        <end position="52"/>
    </location>
</feature>
<keyword evidence="3 5" id="KW-1133">Transmembrane helix</keyword>
<dbReference type="GO" id="GO:0140359">
    <property type="term" value="F:ABC-type transporter activity"/>
    <property type="evidence" value="ECO:0007669"/>
    <property type="project" value="InterPro"/>
</dbReference>
<evidence type="ECO:0000313" key="8">
    <source>
        <dbReference type="Proteomes" id="UP000272015"/>
    </source>
</evidence>
<reference evidence="7 8" key="1">
    <citation type="submission" date="2018-09" db="EMBL/GenBank/DDBJ databases">
        <title>Novel species of Cryobacterium.</title>
        <authorList>
            <person name="Liu Q."/>
            <person name="Xin Y.-H."/>
        </authorList>
    </citation>
    <scope>NUCLEOTIDE SEQUENCE [LARGE SCALE GENOMIC DNA]</scope>
    <source>
        <strain evidence="7 8">Hh39</strain>
    </source>
</reference>
<evidence type="ECO:0000313" key="7">
    <source>
        <dbReference type="EMBL" id="RJT84788.1"/>
    </source>
</evidence>
<dbReference type="Gene3D" id="3.40.1710.10">
    <property type="entry name" value="abc type-2 transporter like domain"/>
    <property type="match status" value="1"/>
</dbReference>
<evidence type="ECO:0000256" key="3">
    <source>
        <dbReference type="ARBA" id="ARBA00022989"/>
    </source>
</evidence>
<accession>A0A3A5M7V3</accession>
<protein>
    <submittedName>
        <fullName evidence="7">YhgE/Pip domain-containing protein</fullName>
    </submittedName>
</protein>
<dbReference type="EMBL" id="QZVS01000097">
    <property type="protein sequence ID" value="RJT84788.1"/>
    <property type="molecule type" value="Genomic_DNA"/>
</dbReference>
<comment type="caution">
    <text evidence="7">The sequence shown here is derived from an EMBL/GenBank/DDBJ whole genome shotgun (WGS) entry which is preliminary data.</text>
</comment>
<dbReference type="AlphaFoldDB" id="A0A3A5M7V3"/>
<evidence type="ECO:0000256" key="1">
    <source>
        <dbReference type="ARBA" id="ARBA00004141"/>
    </source>
</evidence>
<evidence type="ECO:0000256" key="2">
    <source>
        <dbReference type="ARBA" id="ARBA00022692"/>
    </source>
</evidence>
<dbReference type="NCBIfam" id="TIGR03062">
    <property type="entry name" value="pip_yhgE_Cterm"/>
    <property type="match status" value="1"/>
</dbReference>
<keyword evidence="2 5" id="KW-0812">Transmembrane</keyword>
<proteinExistence type="predicted"/>
<dbReference type="InterPro" id="IPR011049">
    <property type="entry name" value="Serralysin-like_metalloprot_C"/>
</dbReference>
<dbReference type="SUPFAM" id="SSF101967">
    <property type="entry name" value="Adhesin YadA, collagen-binding domain"/>
    <property type="match status" value="1"/>
</dbReference>
<keyword evidence="8" id="KW-1185">Reference proteome</keyword>
<sequence length="652" mass="63924">MINAAMSNAAMSNAVDNLFRRTSGQRRRGLYGLVAGLIVVPLFVAGLFTAALSAADERIDTIPAIVVNNDEFVTTTLPDGTEQQVLAGRQLVTELTASAADGGSAAGFDWTISNSADAAAALERGDAYAVLTIPADFSASVTSLGGASPTQADLDIRTDDAHSYLAGSAAQSVGTAMTSAFGQAITAQYLTALYTNLAELGGSLIDAADGAAQVSTGVTSVATGLDSLAAGTSEAATGATAAATGAASFVTGVSGYTTGVDSLSTGLGTLSTGAAGLTPLAEGWGSYTGGVTSAATGFDGLSAALLQNPTNAGFAQALAEFDAGLDTLAAQGAGLSQQTTSAVAGVQGGIAASASGAARLSAGSAELRLGASGVATGVGSLSSGVAELATGASAAADGAHELETGASALATGLAEGAESASVLTETDAEATAAVVSAPVGVTTERNNAIDSIGPIIGMLFVPVGLWIGALAIFLVFRPLTAVALASTASTGRLLFRGLGRAFGLAAAQAVLVTLLLHGPLGVSWTLLPATLGFAVLLAAVFVAVHHLLTVAFGRVGIVVSLVLLALQLVATGGLYPLQIVAGPFQSVSPLLPLTWAVQGMQAIVSGGSNAAVDAGAAAAVLTLFLVGAVLLSWFTIARKRGARSFALAPVRA</sequence>
<feature type="domain" description="ABC-2 type transporter transmembrane" evidence="6">
    <location>
        <begin position="37"/>
        <end position="193"/>
    </location>
</feature>
<keyword evidence="4 5" id="KW-0472">Membrane</keyword>
<dbReference type="NCBIfam" id="TIGR03061">
    <property type="entry name" value="pip_yhgE_Nterm"/>
    <property type="match status" value="1"/>
</dbReference>
<evidence type="ECO:0000259" key="6">
    <source>
        <dbReference type="Pfam" id="PF12698"/>
    </source>
</evidence>
<comment type="subcellular location">
    <subcellularLocation>
        <location evidence="1">Membrane</location>
        <topology evidence="1">Multi-pass membrane protein</topology>
    </subcellularLocation>
</comment>
<evidence type="ECO:0000256" key="5">
    <source>
        <dbReference type="SAM" id="Phobius"/>
    </source>
</evidence>
<dbReference type="InterPro" id="IPR017500">
    <property type="entry name" value="Phage_infect_YhgE_N"/>
</dbReference>
<organism evidence="7 8">
    <name type="scientific">Cryobacterium melibiosiphilum</name>
    <dbReference type="NCBI Taxonomy" id="995039"/>
    <lineage>
        <taxon>Bacteria</taxon>
        <taxon>Bacillati</taxon>
        <taxon>Actinomycetota</taxon>
        <taxon>Actinomycetes</taxon>
        <taxon>Micrococcales</taxon>
        <taxon>Microbacteriaceae</taxon>
        <taxon>Cryobacterium</taxon>
    </lineage>
</organism>
<evidence type="ECO:0000256" key="4">
    <source>
        <dbReference type="ARBA" id="ARBA00023136"/>
    </source>
</evidence>
<dbReference type="InterPro" id="IPR013525">
    <property type="entry name" value="ABC2_TM"/>
</dbReference>
<dbReference type="PANTHER" id="PTHR43077:SF5">
    <property type="entry name" value="PHAGE INFECTION PROTEIN"/>
    <property type="match status" value="1"/>
</dbReference>
<feature type="transmembrane region" description="Helical" evidence="5">
    <location>
        <begin position="551"/>
        <end position="570"/>
    </location>
</feature>
<name>A0A3A5M7V3_9MICO</name>
<feature type="transmembrane region" description="Helical" evidence="5">
    <location>
        <begin position="455"/>
        <end position="476"/>
    </location>
</feature>
<dbReference type="GO" id="GO:0016020">
    <property type="term" value="C:membrane"/>
    <property type="evidence" value="ECO:0007669"/>
    <property type="project" value="UniProtKB-SubCell"/>
</dbReference>